<dbReference type="PANTHER" id="PTHR46017:SF1">
    <property type="entry name" value="ALPHA-MANNOSIDASE 2C1"/>
    <property type="match status" value="1"/>
</dbReference>
<dbReference type="Pfam" id="PF17677">
    <property type="entry name" value="Glyco_hydro38C2"/>
    <property type="match status" value="1"/>
</dbReference>
<dbReference type="InterPro" id="IPR015341">
    <property type="entry name" value="Glyco_hydro_38_cen"/>
</dbReference>
<dbReference type="GO" id="GO:0042149">
    <property type="term" value="P:cellular response to glucose starvation"/>
    <property type="evidence" value="ECO:0007669"/>
    <property type="project" value="EnsemblFungi"/>
</dbReference>
<dbReference type="Proteomes" id="UP000094112">
    <property type="component" value="Unassembled WGS sequence"/>
</dbReference>
<comment type="function">
    <text evidence="7">Degrades free oligosaccharides in the vacuole.</text>
</comment>
<dbReference type="GO" id="GO:0006995">
    <property type="term" value="P:cellular response to nitrogen starvation"/>
    <property type="evidence" value="ECO:0007669"/>
    <property type="project" value="EnsemblFungi"/>
</dbReference>
<evidence type="ECO:0000256" key="6">
    <source>
        <dbReference type="ARBA" id="ARBA00023295"/>
    </source>
</evidence>
<dbReference type="Gene3D" id="3.20.110.10">
    <property type="entry name" value="Glycoside hydrolase 38, N terminal domain"/>
    <property type="match status" value="1"/>
</dbReference>
<dbReference type="FunFam" id="2.70.98.30:FF:000001">
    <property type="entry name" value="alpha-mannosidase 2C1 isoform X2"/>
    <property type="match status" value="1"/>
</dbReference>
<evidence type="ECO:0000256" key="2">
    <source>
        <dbReference type="ARBA" id="ARBA00009792"/>
    </source>
</evidence>
<evidence type="ECO:0000259" key="9">
    <source>
        <dbReference type="SMART" id="SM00872"/>
    </source>
</evidence>
<protein>
    <recommendedName>
        <fullName evidence="8">Alpha-mannosidase</fullName>
        <ecNumber evidence="3">3.2.1.24</ecNumber>
    </recommendedName>
</protein>
<evidence type="ECO:0000256" key="1">
    <source>
        <dbReference type="ARBA" id="ARBA00000365"/>
    </source>
</evidence>
<accession>A0A1E3P3B5</accession>
<dbReference type="InterPro" id="IPR054723">
    <property type="entry name" value="Ams1-like_N"/>
</dbReference>
<evidence type="ECO:0000256" key="4">
    <source>
        <dbReference type="ARBA" id="ARBA00022723"/>
    </source>
</evidence>
<dbReference type="Pfam" id="PF22907">
    <property type="entry name" value="Ams1-like_1st"/>
    <property type="match status" value="1"/>
</dbReference>
<reference evidence="10 11" key="1">
    <citation type="journal article" date="2016" name="Proc. Natl. Acad. Sci. U.S.A.">
        <title>Comparative genomics of biotechnologically important yeasts.</title>
        <authorList>
            <person name="Riley R."/>
            <person name="Haridas S."/>
            <person name="Wolfe K.H."/>
            <person name="Lopes M.R."/>
            <person name="Hittinger C.T."/>
            <person name="Goeker M."/>
            <person name="Salamov A.A."/>
            <person name="Wisecaver J.H."/>
            <person name="Long T.M."/>
            <person name="Calvey C.H."/>
            <person name="Aerts A.L."/>
            <person name="Barry K.W."/>
            <person name="Choi C."/>
            <person name="Clum A."/>
            <person name="Coughlan A.Y."/>
            <person name="Deshpande S."/>
            <person name="Douglass A.P."/>
            <person name="Hanson S.J."/>
            <person name="Klenk H.-P."/>
            <person name="LaButti K.M."/>
            <person name="Lapidus A."/>
            <person name="Lindquist E.A."/>
            <person name="Lipzen A.M."/>
            <person name="Meier-Kolthoff J.P."/>
            <person name="Ohm R.A."/>
            <person name="Otillar R.P."/>
            <person name="Pangilinan J.L."/>
            <person name="Peng Y."/>
            <person name="Rokas A."/>
            <person name="Rosa C.A."/>
            <person name="Scheuner C."/>
            <person name="Sibirny A.A."/>
            <person name="Slot J.C."/>
            <person name="Stielow J.B."/>
            <person name="Sun H."/>
            <person name="Kurtzman C.P."/>
            <person name="Blackwell M."/>
            <person name="Grigoriev I.V."/>
            <person name="Jeffries T.W."/>
        </authorList>
    </citation>
    <scope>NUCLEOTIDE SEQUENCE [LARGE SCALE GENOMIC DNA]</scope>
    <source>
        <strain evidence="11">ATCC 58044 / CBS 1984 / NCYC 433 / NRRL Y-366-8</strain>
    </source>
</reference>
<dbReference type="InterPro" id="IPR000602">
    <property type="entry name" value="Glyco_hydro_38_N"/>
</dbReference>
<dbReference type="RefSeq" id="XP_019039176.1">
    <property type="nucleotide sequence ID" value="XM_019182716.1"/>
</dbReference>
<dbReference type="GO" id="GO:0000329">
    <property type="term" value="C:fungal-type vacuole membrane"/>
    <property type="evidence" value="ECO:0007669"/>
    <property type="project" value="EnsemblFungi"/>
</dbReference>
<dbReference type="GO" id="GO:0000328">
    <property type="term" value="C:fungal-type vacuole lumen"/>
    <property type="evidence" value="ECO:0007669"/>
    <property type="project" value="EnsemblFungi"/>
</dbReference>
<dbReference type="GO" id="GO:0019309">
    <property type="term" value="P:mannose catabolic process"/>
    <property type="evidence" value="ECO:0007669"/>
    <property type="project" value="EnsemblFungi"/>
</dbReference>
<dbReference type="OrthoDB" id="10261055at2759"/>
<evidence type="ECO:0000256" key="8">
    <source>
        <dbReference type="ARBA" id="ARBA00071615"/>
    </source>
</evidence>
<evidence type="ECO:0000256" key="7">
    <source>
        <dbReference type="ARBA" id="ARBA00054985"/>
    </source>
</evidence>
<dbReference type="FunFam" id="3.20.110.10:FF:000002">
    <property type="entry name" value="alpha-mannosidase 2C1 isoform X1"/>
    <property type="match status" value="1"/>
</dbReference>
<dbReference type="SUPFAM" id="SSF88713">
    <property type="entry name" value="Glycoside hydrolase/deacetylase"/>
    <property type="match status" value="1"/>
</dbReference>
<keyword evidence="11" id="KW-1185">Reference proteome</keyword>
<keyword evidence="6" id="KW-0326">Glycosidase</keyword>
<dbReference type="GO" id="GO:0004559">
    <property type="term" value="F:alpha-mannosidase activity"/>
    <property type="evidence" value="ECO:0007669"/>
    <property type="project" value="UniProtKB-EC"/>
</dbReference>
<dbReference type="GO" id="GO:0009313">
    <property type="term" value="P:oligosaccharide catabolic process"/>
    <property type="evidence" value="ECO:0007669"/>
    <property type="project" value="EnsemblFungi"/>
</dbReference>
<name>A0A1E3P3B5_WICAA</name>
<feature type="domain" description="Glycoside hydrolase family 38 central" evidence="9">
    <location>
        <begin position="570"/>
        <end position="650"/>
    </location>
</feature>
<dbReference type="InterPro" id="IPR037094">
    <property type="entry name" value="Glyco_hydro_38_cen_sf"/>
</dbReference>
<dbReference type="Pfam" id="PF07748">
    <property type="entry name" value="Glyco_hydro_38C"/>
    <property type="match status" value="1"/>
</dbReference>
<sequence>MCLNSLAGNPSALSSSGYQLINNDPVPKQIDGIYEDKLRQFVDEGQYKDLNLPKFYDIDKIDHTRDENNLNKGYIEFQVHEVAGLERPLFQDVIGKADFKPAKKGDVYGPSWKTFWFKFHIKVPKKWIGAEQIWFQWDCGNEGLLYTPKGDPLQAFTGGERNDFILPKEWTDGEDHLFYLEMSCNGMFGLGTPSSISPPDENRYFVLNTADLLLPNLEARALKIDYWEITDAAREFNAESWQKYRARQIALEIIDAFDPNDVESIKKCRKIAAKFIGPNADNEKVFHDTNGSQNKIDVYAIGHCHIDTAWLWPFGETRRKIVRSWTTQLNLLDRYPEYQFVASQAQQYKWLKQDHPRTFKRLQDAVSQNQFIPIGGSWVENDTNIPNGESLVRQFLFGQRFFESNFGARSKTFWLPDTFGYSSQIPQLCRLAGLDRFLTQKLSWNNINNFPNTTFNWVALDGSQVITHMPPANTYTADANFGDVKRSISQHKNLTYDQTGLLVFGKGDGGGGPLPEMLDKLRRCRGISNTVGLLPTVHMGNSVDDFYDKVLERTDDGKKLVSWIGELYFEFHRGTYTTQALVKKFMRRSEIRLHDLEYFATIASILKPKEYKYPQKELQAIWEDVLLCQFHDVLPGSCIEMVYRDDVRPMLKNAIKKAEKLTYEALRILTDDEKAIDGAFQIANTLQWDRTGVVKIPKNFNISSNSNVLVQESSNGDFILSNDKLKVTVNGGVITSLYDLVEDREVLDLSTGKNHKGANQLVVFEDTPLSWQAWDTEVFSLDKYHYVSPGKVSINETGPLKASLLVKQKISETSSIQTIISLDGLQSLDEASIVEFDSKVDWNESRKFLKVEFPVDVHSDFASYETQFGITKRPTHYNTSWDVAKFEVCHHKFADYSDYSYGVSIINDSKYGFSTHGNLMRLSLLRSPKEPDANADIGKHHFKYAIYPHKGLLNSKTVEVAHNFNFDVFSPYLIPKGKSDFLNLVGIQGDDNLVLSNIKRAEDDEDISTGELPVKNPSSKTSPAGAKSIIVRVYESLGGKSKGVITTNGKLSSVSKVNLLEDELETLEFTKNDGSSISEIPIKLRAFEIASYKLVFA</sequence>
<dbReference type="SUPFAM" id="SSF88688">
    <property type="entry name" value="Families 57/38 glycoside transferase middle domain"/>
    <property type="match status" value="1"/>
</dbReference>
<dbReference type="SUPFAM" id="SSF74650">
    <property type="entry name" value="Galactose mutarotase-like"/>
    <property type="match status" value="1"/>
</dbReference>
<dbReference type="InterPro" id="IPR011013">
    <property type="entry name" value="Gal_mutarotase_sf_dom"/>
</dbReference>
<dbReference type="GO" id="GO:0034270">
    <property type="term" value="C:Cvt complex"/>
    <property type="evidence" value="ECO:0007669"/>
    <property type="project" value="EnsemblFungi"/>
</dbReference>
<gene>
    <name evidence="10" type="ORF">WICANDRAFT_53576</name>
</gene>
<dbReference type="EMBL" id="KV454210">
    <property type="protein sequence ID" value="ODQ59969.1"/>
    <property type="molecule type" value="Genomic_DNA"/>
</dbReference>
<keyword evidence="4" id="KW-0479">Metal-binding</keyword>
<dbReference type="InterPro" id="IPR011682">
    <property type="entry name" value="Glyco_hydro_38_C"/>
</dbReference>
<dbReference type="EC" id="3.2.1.24" evidence="3"/>
<dbReference type="Gene3D" id="2.70.98.30">
    <property type="entry name" value="Golgi alpha-mannosidase II, domain 4"/>
    <property type="match status" value="1"/>
</dbReference>
<dbReference type="PANTHER" id="PTHR46017">
    <property type="entry name" value="ALPHA-MANNOSIDASE 2C1"/>
    <property type="match status" value="1"/>
</dbReference>
<comment type="similarity">
    <text evidence="2">Belongs to the glycosyl hydrolase 38 family.</text>
</comment>
<evidence type="ECO:0000256" key="3">
    <source>
        <dbReference type="ARBA" id="ARBA00012752"/>
    </source>
</evidence>
<dbReference type="Pfam" id="PF01074">
    <property type="entry name" value="Glyco_hydro_38N"/>
    <property type="match status" value="1"/>
</dbReference>
<dbReference type="Gene3D" id="1.20.1270.50">
    <property type="entry name" value="Glycoside hydrolase family 38, central domain"/>
    <property type="match status" value="1"/>
</dbReference>
<dbReference type="InterPro" id="IPR041147">
    <property type="entry name" value="GH38_C"/>
</dbReference>
<dbReference type="STRING" id="683960.A0A1E3P3B5"/>
<evidence type="ECO:0000313" key="10">
    <source>
        <dbReference type="EMBL" id="ODQ59969.1"/>
    </source>
</evidence>
<comment type="catalytic activity">
    <reaction evidence="1">
        <text>Hydrolysis of terminal, non-reducing alpha-D-mannose residues in alpha-D-mannosides.</text>
        <dbReference type="EC" id="3.2.1.24"/>
    </reaction>
</comment>
<dbReference type="FunFam" id="1.20.1270.50:FF:000004">
    <property type="entry name" value="alpha-mannosidase 2C1 isoform X1"/>
    <property type="match status" value="1"/>
</dbReference>
<dbReference type="GeneID" id="30199962"/>
<dbReference type="InterPro" id="IPR028995">
    <property type="entry name" value="Glyco_hydro_57/38_cen_sf"/>
</dbReference>
<dbReference type="AlphaFoldDB" id="A0A1E3P3B5"/>
<dbReference type="InterPro" id="IPR027291">
    <property type="entry name" value="Glyco_hydro_38_N_sf"/>
</dbReference>
<dbReference type="InterPro" id="IPR011330">
    <property type="entry name" value="Glyco_hydro/deAcase_b/a-brl"/>
</dbReference>
<dbReference type="GO" id="GO:0030246">
    <property type="term" value="F:carbohydrate binding"/>
    <property type="evidence" value="ECO:0007669"/>
    <property type="project" value="InterPro"/>
</dbReference>
<dbReference type="GO" id="GO:0046872">
    <property type="term" value="F:metal ion binding"/>
    <property type="evidence" value="ECO:0007669"/>
    <property type="project" value="UniProtKB-KW"/>
</dbReference>
<dbReference type="SMART" id="SM00872">
    <property type="entry name" value="Alpha-mann_mid"/>
    <property type="match status" value="1"/>
</dbReference>
<organism evidence="10 11">
    <name type="scientific">Wickerhamomyces anomalus (strain ATCC 58044 / CBS 1984 / NCYC 433 / NRRL Y-366-8)</name>
    <name type="common">Yeast</name>
    <name type="synonym">Hansenula anomala</name>
    <dbReference type="NCBI Taxonomy" id="683960"/>
    <lineage>
        <taxon>Eukaryota</taxon>
        <taxon>Fungi</taxon>
        <taxon>Dikarya</taxon>
        <taxon>Ascomycota</taxon>
        <taxon>Saccharomycotina</taxon>
        <taxon>Saccharomycetes</taxon>
        <taxon>Phaffomycetales</taxon>
        <taxon>Wickerhamomycetaceae</taxon>
        <taxon>Wickerhamomyces</taxon>
    </lineage>
</organism>
<dbReference type="CDD" id="cd10812">
    <property type="entry name" value="GH38N_AMII_ScAms1_like"/>
    <property type="match status" value="1"/>
</dbReference>
<evidence type="ECO:0000313" key="11">
    <source>
        <dbReference type="Proteomes" id="UP000094112"/>
    </source>
</evidence>
<dbReference type="Pfam" id="PF09261">
    <property type="entry name" value="Alpha-mann_mid"/>
    <property type="match status" value="1"/>
</dbReference>
<keyword evidence="5 10" id="KW-0378">Hydrolase</keyword>
<proteinExistence type="inferred from homology"/>
<evidence type="ECO:0000256" key="5">
    <source>
        <dbReference type="ARBA" id="ARBA00022801"/>
    </source>
</evidence>